<dbReference type="InterPro" id="IPR014729">
    <property type="entry name" value="Rossmann-like_a/b/a_fold"/>
</dbReference>
<reference evidence="3" key="1">
    <citation type="journal article" date="2017" name="Acta Aliment.">
        <title>Plant polysaccharide degrading enzyme system of Thermpbifida cellulosilytica TB100 revealed by de novo genome project data.</title>
        <authorList>
            <person name="Toth A."/>
            <person name="Baka E."/>
            <person name="Luzics S."/>
            <person name="Bata-Vidacs I."/>
            <person name="Nagy I."/>
            <person name="Balint B."/>
            <person name="Herceg R."/>
            <person name="Olasz F."/>
            <person name="Wilk T."/>
            <person name="Nagy T."/>
            <person name="Kriszt B."/>
            <person name="Nagy I."/>
            <person name="Kukolya J."/>
        </authorList>
    </citation>
    <scope>NUCLEOTIDE SEQUENCE [LARGE SCALE GENOMIC DNA]</scope>
    <source>
        <strain evidence="3">TB100</strain>
    </source>
</reference>
<dbReference type="Pfam" id="PF02698">
    <property type="entry name" value="DUF218"/>
    <property type="match status" value="1"/>
</dbReference>
<dbReference type="AlphaFoldDB" id="A0A147KFY8"/>
<dbReference type="RefSeq" id="WP_068757972.1">
    <property type="nucleotide sequence ID" value="NZ_KQ950184.1"/>
</dbReference>
<dbReference type="CDD" id="cd06259">
    <property type="entry name" value="YdcF-like"/>
    <property type="match status" value="1"/>
</dbReference>
<dbReference type="PANTHER" id="PTHR30336:SF20">
    <property type="entry name" value="DUF218 DOMAIN-CONTAINING PROTEIN"/>
    <property type="match status" value="1"/>
</dbReference>
<evidence type="ECO:0000313" key="2">
    <source>
        <dbReference type="EMBL" id="KUP96139.1"/>
    </source>
</evidence>
<dbReference type="PATRIC" id="fig|665004.4.peg.3425"/>
<proteinExistence type="predicted"/>
<evidence type="ECO:0000313" key="3">
    <source>
        <dbReference type="Proteomes" id="UP000074382"/>
    </source>
</evidence>
<keyword evidence="3" id="KW-1185">Reference proteome</keyword>
<dbReference type="Proteomes" id="UP000074382">
    <property type="component" value="Unassembled WGS sequence"/>
</dbReference>
<dbReference type="InterPro" id="IPR051599">
    <property type="entry name" value="Cell_Envelope_Assoc"/>
</dbReference>
<accession>A0A147KFY8</accession>
<name>A0A147KFY8_THECS</name>
<sequence length="222" mass="24392">MSNTPPTISDEHYRLAERIWDYHRMGHDLRPVDVAVVLGCHDLGVAACAAKLYQAGFFARMVLTGGNSPSTAEVFPRGEAVHYRQHVLDLGVPDEAVLVEPRAANTGQNITLSRQLLAEAGLAPATVMLVTMPYMQRRAYATTRRVWPEVTVVCASEPVGFRDYLAGIGDDRLVIDTMVGDLQRVIEYPDRGFAVEQHVPDDVRAAYRALVDAGFTSRLIGA</sequence>
<protein>
    <recommendedName>
        <fullName evidence="1">DUF218 domain-containing protein</fullName>
    </recommendedName>
</protein>
<dbReference type="STRING" id="665004.AC529_13910"/>
<dbReference type="GO" id="GO:0005886">
    <property type="term" value="C:plasma membrane"/>
    <property type="evidence" value="ECO:0007669"/>
    <property type="project" value="TreeGrafter"/>
</dbReference>
<dbReference type="PANTHER" id="PTHR30336">
    <property type="entry name" value="INNER MEMBRANE PROTEIN, PROBABLE PERMEASE"/>
    <property type="match status" value="1"/>
</dbReference>
<gene>
    <name evidence="2" type="ORF">AC529_13910</name>
</gene>
<dbReference type="EMBL" id="LGEM01000099">
    <property type="protein sequence ID" value="KUP96139.1"/>
    <property type="molecule type" value="Genomic_DNA"/>
</dbReference>
<comment type="caution">
    <text evidence="2">The sequence shown here is derived from an EMBL/GenBank/DDBJ whole genome shotgun (WGS) entry which is preliminary data.</text>
</comment>
<dbReference type="InterPro" id="IPR003848">
    <property type="entry name" value="DUF218"/>
</dbReference>
<feature type="domain" description="DUF218" evidence="1">
    <location>
        <begin position="33"/>
        <end position="151"/>
    </location>
</feature>
<organism evidence="2 3">
    <name type="scientific">Thermobifida cellulosilytica TB100</name>
    <dbReference type="NCBI Taxonomy" id="665004"/>
    <lineage>
        <taxon>Bacteria</taxon>
        <taxon>Bacillati</taxon>
        <taxon>Actinomycetota</taxon>
        <taxon>Actinomycetes</taxon>
        <taxon>Streptosporangiales</taxon>
        <taxon>Nocardiopsidaceae</taxon>
        <taxon>Thermobifida</taxon>
    </lineage>
</organism>
<evidence type="ECO:0000259" key="1">
    <source>
        <dbReference type="Pfam" id="PF02698"/>
    </source>
</evidence>
<dbReference type="Gene3D" id="3.40.50.620">
    <property type="entry name" value="HUPs"/>
    <property type="match status" value="1"/>
</dbReference>
<dbReference type="OrthoDB" id="2216870at2"/>